<dbReference type="Proteomes" id="UP001595921">
    <property type="component" value="Unassembled WGS sequence"/>
</dbReference>
<dbReference type="SUPFAM" id="SSF46785">
    <property type="entry name" value="Winged helix' DNA-binding domain"/>
    <property type="match status" value="1"/>
</dbReference>
<dbReference type="AlphaFoldDB" id="A0ABD5PIF0"/>
<dbReference type="RefSeq" id="WP_267620331.1">
    <property type="nucleotide sequence ID" value="NZ_JAODIW010000005.1"/>
</dbReference>
<dbReference type="InterPro" id="IPR036390">
    <property type="entry name" value="WH_DNA-bd_sf"/>
</dbReference>
<evidence type="ECO:0000313" key="2">
    <source>
        <dbReference type="EMBL" id="MFC4360304.1"/>
    </source>
</evidence>
<evidence type="ECO:0000313" key="3">
    <source>
        <dbReference type="Proteomes" id="UP001595921"/>
    </source>
</evidence>
<name>A0ABD5PIF0_9EURY</name>
<comment type="caution">
    <text evidence="2">The sequence shown here is derived from an EMBL/GenBank/DDBJ whole genome shotgun (WGS) entry which is preliminary data.</text>
</comment>
<proteinExistence type="predicted"/>
<feature type="region of interest" description="Disordered" evidence="1">
    <location>
        <begin position="506"/>
        <end position="532"/>
    </location>
</feature>
<reference evidence="2 3" key="1">
    <citation type="journal article" date="2019" name="Int. J. Syst. Evol. Microbiol.">
        <title>The Global Catalogue of Microorganisms (GCM) 10K type strain sequencing project: providing services to taxonomists for standard genome sequencing and annotation.</title>
        <authorList>
            <consortium name="The Broad Institute Genomics Platform"/>
            <consortium name="The Broad Institute Genome Sequencing Center for Infectious Disease"/>
            <person name="Wu L."/>
            <person name="Ma J."/>
        </authorList>
    </citation>
    <scope>NUCLEOTIDE SEQUENCE [LARGE SCALE GENOMIC DNA]</scope>
    <source>
        <strain evidence="2 3">CGMCC 1.12553</strain>
    </source>
</reference>
<gene>
    <name evidence="2" type="ORF">ACFO0N_20350</name>
</gene>
<sequence>MTGSDALAEAEALIHVAAANTCYKRLLQMNDSNVRRSDNYLRDGIGNVSVSPAQVPSPEFCKSGPTPFSVAPLPIPPGHPESDQPLTGDEEVRVEAAIERVKERTNAEFGIADSVPEPRDSPEDVQVRLGTDNGNLDQALAKVIRTIQLRNGVREENGDVPVEEVDDELRSLFADVDADPPSYEELGAVRERSQLLAVDLDTDTGELAISLTERGEEVVTPDTGDVQAAGGSDHDDGVYEIERALTAAGFDARVLTQDRSEQPDGRATHPELDVEFAIEVETTTPENPVKVLTNLRKAQDEETIPLFVVRPEKTETFWAERVDRILRPPVKERAGENETPHLYTFDEPLKARRASTGERLSAVRPVTGPDDSRRTVWRVEDDQIVLLDGDGTEYTRVSQDESISEHAVPGVYTYDETMGEYVVTTGDARQTYDSKAAFEAEWVTVKKPFVPEVELPVPAFTHDTYRILILPEGGDPVVYGGDGTTQPLSTLITDSPRIAGKDCTGQCGESIEESETSEESADEIENTDTVEPSFSDETVPDIETLDDGEWNLERFVQTYVEEDPDAIVPKNDLYQAYVICAEHHDEPTETKVWFSRNLRGLLDIETSRRRVDGSRVRCYVGADLTEAGWELLD</sequence>
<feature type="compositionally biased region" description="Acidic residues" evidence="1">
    <location>
        <begin position="510"/>
        <end position="528"/>
    </location>
</feature>
<accession>A0ABD5PIF0</accession>
<evidence type="ECO:0000256" key="1">
    <source>
        <dbReference type="SAM" id="MobiDB-lite"/>
    </source>
</evidence>
<dbReference type="EMBL" id="JBHSDS010000017">
    <property type="protein sequence ID" value="MFC4360304.1"/>
    <property type="molecule type" value="Genomic_DNA"/>
</dbReference>
<organism evidence="2 3">
    <name type="scientific">Halobium salinum</name>
    <dbReference type="NCBI Taxonomy" id="1364940"/>
    <lineage>
        <taxon>Archaea</taxon>
        <taxon>Methanobacteriati</taxon>
        <taxon>Methanobacteriota</taxon>
        <taxon>Stenosarchaea group</taxon>
        <taxon>Halobacteria</taxon>
        <taxon>Halobacteriales</taxon>
        <taxon>Haloferacaceae</taxon>
        <taxon>Halobium</taxon>
    </lineage>
</organism>
<keyword evidence="3" id="KW-1185">Reference proteome</keyword>
<protein>
    <submittedName>
        <fullName evidence="2">Uncharacterized protein</fullName>
    </submittedName>
</protein>